<name>A0ABY5LNF7_9CYAN</name>
<dbReference type="Pfam" id="PF12849">
    <property type="entry name" value="PBP_like_2"/>
    <property type="match status" value="1"/>
</dbReference>
<evidence type="ECO:0000259" key="4">
    <source>
        <dbReference type="Pfam" id="PF12849"/>
    </source>
</evidence>
<evidence type="ECO:0000313" key="5">
    <source>
        <dbReference type="EMBL" id="UUO13503.1"/>
    </source>
</evidence>
<evidence type="ECO:0000256" key="1">
    <source>
        <dbReference type="ARBA" id="ARBA00022729"/>
    </source>
</evidence>
<organism evidence="5 6">
    <name type="scientific">Dolichospermum heterosporum TAC447</name>
    <dbReference type="NCBI Taxonomy" id="747523"/>
    <lineage>
        <taxon>Bacteria</taxon>
        <taxon>Bacillati</taxon>
        <taxon>Cyanobacteriota</taxon>
        <taxon>Cyanophyceae</taxon>
        <taxon>Nostocales</taxon>
        <taxon>Aphanizomenonaceae</taxon>
        <taxon>Dolichospermum</taxon>
        <taxon>Dolichospermum heterosporum</taxon>
    </lineage>
</organism>
<proteinExistence type="predicted"/>
<feature type="transmembrane region" description="Helical" evidence="3">
    <location>
        <begin position="375"/>
        <end position="395"/>
    </location>
</feature>
<feature type="domain" description="PBP" evidence="4">
    <location>
        <begin position="56"/>
        <end position="281"/>
    </location>
</feature>
<keyword evidence="3" id="KW-0472">Membrane</keyword>
<dbReference type="InterPro" id="IPR024370">
    <property type="entry name" value="PBP_domain"/>
</dbReference>
<dbReference type="InterPro" id="IPR050811">
    <property type="entry name" value="Phosphate_ABC_transporter"/>
</dbReference>
<keyword evidence="3" id="KW-1133">Transmembrane helix</keyword>
<evidence type="ECO:0000256" key="3">
    <source>
        <dbReference type="SAM" id="Phobius"/>
    </source>
</evidence>
<sequence>MWQQQQKNRVIIKLALLMAIVTSPMVANFLISLPIQAESTSETPDFPLPEKVENGTVVKVDSSRNSLLVNQRLKENFETQFSGTKVEIAINGNEDAVKAVLDGKADVASLGRKLTPEEKAQGLKQVLVRQEKIAIIVGMNNPFYDGLTTEQFAKIFRGEITDWSELGNAKGKIRFIDRPFDSDTRNSFSEYSVFKSGQVLTGTNAVQVAKDDTPNIVKELSNDGISYVLASQIAKLPDVRVLKVQDFLPDNSKYPFFQSFVYAYKENPSPKVRDFLGFVLAKPGEESIKAAKEAEAIAIAAISIQTMSLPVANISTTTPSEIPTATVTPSVSQSPSLVTPTPEKLVIPEPQDAGKEIQLIHLFDNPSMITKNMRFLLLMPLLLIAGFSSFLPLWLRRRKRTASSSASLPIEKAQASSNQESDSLPEAMFTLSDSEAFASILNGNGNGANYYKDNDNQEITSVSNIATIDVPQTTYPNNQIQEMSEINLDLNYDEVAWETEDPVIVVNSYFPQIPNIHHQPINADISRNEVSNIPLEAPETPVIKSNQKITSLSELLGITSTPVKSDKSITEVLNLTQAPQPVSQSPQTQDSLSDLPFELGEALNAITSEITFNTPEIEEEIYPTPLPLPATNEAIAMELDAEIEAWTNINPINATGNTRIIFTPRTPKWAYLSWYISEDHQQALHNQGFTMLAIRVYDVTNLDLSYQRPQFDAQYECETAINDRYVPISKGERDYMTEIGYVNRDNQWLCLARSGTVRIFSRPSTDFWVIVDTELVLHGATEAGANVTIDGQKVKVNPDGTFKLTVPFVDNSVDYHITATSANREYRKTIDQKFFQEQKEG</sequence>
<dbReference type="Gene3D" id="3.40.190.10">
    <property type="entry name" value="Periplasmic binding protein-like II"/>
    <property type="match status" value="2"/>
</dbReference>
<protein>
    <submittedName>
        <fullName evidence="5">DUF4912 domain-containing protein</fullName>
    </submittedName>
</protein>
<dbReference type="Proteomes" id="UP001057561">
    <property type="component" value="Chromosome"/>
</dbReference>
<keyword evidence="3" id="KW-0812">Transmembrane</keyword>
<dbReference type="PANTHER" id="PTHR30570:SF1">
    <property type="entry name" value="PHOSPHATE-BINDING PROTEIN PSTS"/>
    <property type="match status" value="1"/>
</dbReference>
<gene>
    <name evidence="5" type="ORF">NG743_15580</name>
</gene>
<evidence type="ECO:0000313" key="6">
    <source>
        <dbReference type="Proteomes" id="UP001057561"/>
    </source>
</evidence>
<accession>A0ABY5LNF7</accession>
<dbReference type="PANTHER" id="PTHR30570">
    <property type="entry name" value="PERIPLASMIC PHOSPHATE BINDING COMPONENT OF PHOSPHATE ABC TRANSPORTER"/>
    <property type="match status" value="1"/>
</dbReference>
<feature type="compositionally biased region" description="Polar residues" evidence="2">
    <location>
        <begin position="323"/>
        <end position="339"/>
    </location>
</feature>
<evidence type="ECO:0000256" key="2">
    <source>
        <dbReference type="SAM" id="MobiDB-lite"/>
    </source>
</evidence>
<keyword evidence="1" id="KW-0732">Signal</keyword>
<dbReference type="RefSeq" id="WP_257120404.1">
    <property type="nucleotide sequence ID" value="NZ_CP099464.1"/>
</dbReference>
<dbReference type="Pfam" id="PF16258">
    <property type="entry name" value="DUF4912"/>
    <property type="match status" value="1"/>
</dbReference>
<keyword evidence="6" id="KW-1185">Reference proteome</keyword>
<feature type="transmembrane region" description="Helical" evidence="3">
    <location>
        <begin position="12"/>
        <end position="31"/>
    </location>
</feature>
<feature type="region of interest" description="Disordered" evidence="2">
    <location>
        <begin position="323"/>
        <end position="342"/>
    </location>
</feature>
<dbReference type="SUPFAM" id="SSF53850">
    <property type="entry name" value="Periplasmic binding protein-like II"/>
    <property type="match status" value="1"/>
</dbReference>
<dbReference type="EMBL" id="CP099464">
    <property type="protein sequence ID" value="UUO13503.1"/>
    <property type="molecule type" value="Genomic_DNA"/>
</dbReference>
<reference evidence="5" key="1">
    <citation type="submission" date="2022-06" db="EMBL/GenBank/DDBJ databases">
        <title>Nostosin G and Spiroidesin B from the Cyanobacterium Dolichospermum sp. NIES-1697.</title>
        <authorList>
            <person name="Phan C.-S."/>
            <person name="Mehjabin J.J."/>
            <person name="Anas A.R.J."/>
            <person name="Hayasaka M."/>
            <person name="Onoki R."/>
            <person name="Wang J."/>
            <person name="Umezawa T."/>
            <person name="Washio K."/>
            <person name="Morikawa M."/>
            <person name="Okino T."/>
        </authorList>
    </citation>
    <scope>NUCLEOTIDE SEQUENCE</scope>
    <source>
        <strain evidence="5">NIES-1697</strain>
    </source>
</reference>
<dbReference type="InterPro" id="IPR032585">
    <property type="entry name" value="DUF4912"/>
</dbReference>